<evidence type="ECO:0000256" key="13">
    <source>
        <dbReference type="ARBA" id="ARBA00023136"/>
    </source>
</evidence>
<feature type="domain" description="Response regulatory" evidence="18">
    <location>
        <begin position="603"/>
        <end position="719"/>
    </location>
</feature>
<dbReference type="GO" id="GO:0005524">
    <property type="term" value="F:ATP binding"/>
    <property type="evidence" value="ECO:0007669"/>
    <property type="project" value="UniProtKB-KW"/>
</dbReference>
<dbReference type="InterPro" id="IPR036890">
    <property type="entry name" value="HATPase_C_sf"/>
</dbReference>
<dbReference type="Proteomes" id="UP000320055">
    <property type="component" value="Unassembled WGS sequence"/>
</dbReference>
<dbReference type="SMART" id="SM00388">
    <property type="entry name" value="HisKA"/>
    <property type="match status" value="1"/>
</dbReference>
<evidence type="ECO:0000256" key="12">
    <source>
        <dbReference type="ARBA" id="ARBA00023012"/>
    </source>
</evidence>
<evidence type="ECO:0000259" key="18">
    <source>
        <dbReference type="PROSITE" id="PS50110"/>
    </source>
</evidence>
<keyword evidence="20" id="KW-1185">Reference proteome</keyword>
<name>A0A563VVA8_9CYAN</name>
<evidence type="ECO:0000256" key="11">
    <source>
        <dbReference type="ARBA" id="ARBA00022989"/>
    </source>
</evidence>
<dbReference type="SUPFAM" id="SSF55874">
    <property type="entry name" value="ATPase domain of HSP90 chaperone/DNA topoisomerase II/histidine kinase"/>
    <property type="match status" value="1"/>
</dbReference>
<dbReference type="PROSITE" id="PS50109">
    <property type="entry name" value="HIS_KIN"/>
    <property type="match status" value="1"/>
</dbReference>
<dbReference type="FunFam" id="3.30.565.10:FF:000010">
    <property type="entry name" value="Sensor histidine kinase RcsC"/>
    <property type="match status" value="1"/>
</dbReference>
<dbReference type="InterPro" id="IPR003661">
    <property type="entry name" value="HisK_dim/P_dom"/>
</dbReference>
<evidence type="ECO:0000259" key="17">
    <source>
        <dbReference type="PROSITE" id="PS50109"/>
    </source>
</evidence>
<comment type="similarity">
    <text evidence="3">In the N-terminal section; belongs to the phytochrome family.</text>
</comment>
<dbReference type="PANTHER" id="PTHR43047">
    <property type="entry name" value="TWO-COMPONENT HISTIDINE PROTEIN KINASE"/>
    <property type="match status" value="1"/>
</dbReference>
<sequence>MKLPQLSLTTKIANYFLLLALMTVGVVGGVAYFRAKEALEQAAFDRLSVAATLKEAEITRWFVDQKRDFLLTTQMPNVQANLAVLLNSNLAEEKQQAYQVLAQHLNEVNQIKPNLREIFILDRSNKIIFSTNKQREGEYEILANVTPVEKVEIGASFAPIFYVSPVTGKPAITLAKPLENRQGMILVDLDLERIDRIVREKTGLGKSGETYLVGSLISRNSFIAGKSQSNQTFSNGINSAGINAAMNGISGYGLYRNYANCSVLGVYRWLNQQDIALLVEISQDEAFAPARKLASTIVLVGLVSVVGLLIGVNWLARQLSFSRQQLEKSSRQLQLKAQEAEAANQAKSLFLANMSHELRTPLNAILGFSQLMARDATITSEQQESLGIINRSGEHLLNLINDVLEMSKIEAGKITLNEESFDLHQLLQTIEEMFQIRAEAKGLWFKFILADNLPKCVVSDARKLRQLLINLLSNAVKFTETGGVTLRAFVCLSDRLWDDCAQLCLEISDTGKGIAPEELDNLFDPFVQTACGIQAEGGTGLGLAISRQFAELMGGTIKATSTLTQGSIFTFDIQIKLANLSQIKVSSPTQQIKQLAPGQPNYRIAVVDDRETNRLMLVKLLKSVGFEPRTANNGKKAIALWQEWQPDLIWMDMRMPVMDGYEATRYIKNQPHGTKTIIIALTASAFEEQKQKAIEASCDDLVSKPFLEQIIFDKLTQHLGVKFIYKTESQDIAPKAATKPLKSQNLSSLTLELATDIHQSAIAVDAEQIETLIAQIPDTERHIAQTISEMLANYDYDGIIDLTEP</sequence>
<dbReference type="InterPro" id="IPR001789">
    <property type="entry name" value="Sig_transdc_resp-reg_receiver"/>
</dbReference>
<dbReference type="Gene3D" id="3.30.450.20">
    <property type="entry name" value="PAS domain"/>
    <property type="match status" value="1"/>
</dbReference>
<dbReference type="Pfam" id="PF00512">
    <property type="entry name" value="HisKA"/>
    <property type="match status" value="1"/>
</dbReference>
<comment type="subcellular location">
    <subcellularLocation>
        <location evidence="2">Membrane</location>
    </subcellularLocation>
</comment>
<evidence type="ECO:0000256" key="5">
    <source>
        <dbReference type="ARBA" id="ARBA00022553"/>
    </source>
</evidence>
<dbReference type="GO" id="GO:0009927">
    <property type="term" value="F:histidine phosphotransfer kinase activity"/>
    <property type="evidence" value="ECO:0007669"/>
    <property type="project" value="TreeGrafter"/>
</dbReference>
<dbReference type="SMART" id="SM00448">
    <property type="entry name" value="REC"/>
    <property type="match status" value="1"/>
</dbReference>
<evidence type="ECO:0000256" key="8">
    <source>
        <dbReference type="ARBA" id="ARBA00022741"/>
    </source>
</evidence>
<dbReference type="OrthoDB" id="502671at2"/>
<dbReference type="SMART" id="SM00387">
    <property type="entry name" value="HATPase_c"/>
    <property type="match status" value="1"/>
</dbReference>
<dbReference type="InterPro" id="IPR005467">
    <property type="entry name" value="His_kinase_dom"/>
</dbReference>
<feature type="transmembrane region" description="Helical" evidence="16">
    <location>
        <begin position="12"/>
        <end position="33"/>
    </location>
</feature>
<evidence type="ECO:0000256" key="2">
    <source>
        <dbReference type="ARBA" id="ARBA00004370"/>
    </source>
</evidence>
<dbReference type="InterPro" id="IPR036097">
    <property type="entry name" value="HisK_dim/P_sf"/>
</dbReference>
<evidence type="ECO:0000256" key="9">
    <source>
        <dbReference type="ARBA" id="ARBA00022777"/>
    </source>
</evidence>
<keyword evidence="13 16" id="KW-0472">Membrane</keyword>
<dbReference type="GO" id="GO:0005886">
    <property type="term" value="C:plasma membrane"/>
    <property type="evidence" value="ECO:0007669"/>
    <property type="project" value="TreeGrafter"/>
</dbReference>
<dbReference type="PRINTS" id="PR00344">
    <property type="entry name" value="BCTRLSENSOR"/>
</dbReference>
<dbReference type="InterPro" id="IPR004358">
    <property type="entry name" value="Sig_transdc_His_kin-like_C"/>
</dbReference>
<dbReference type="Pfam" id="PF02518">
    <property type="entry name" value="HATPase_c"/>
    <property type="match status" value="1"/>
</dbReference>
<dbReference type="Gene3D" id="3.30.565.10">
    <property type="entry name" value="Histidine kinase-like ATPase, C-terminal domain"/>
    <property type="match status" value="1"/>
</dbReference>
<evidence type="ECO:0000256" key="7">
    <source>
        <dbReference type="ARBA" id="ARBA00022692"/>
    </source>
</evidence>
<keyword evidence="7 16" id="KW-0812">Transmembrane</keyword>
<keyword evidence="6" id="KW-0808">Transferase</keyword>
<dbReference type="SUPFAM" id="SSF52172">
    <property type="entry name" value="CheY-like"/>
    <property type="match status" value="1"/>
</dbReference>
<organism evidence="19 20">
    <name type="scientific">Hyella patelloides LEGE 07179</name>
    <dbReference type="NCBI Taxonomy" id="945734"/>
    <lineage>
        <taxon>Bacteria</taxon>
        <taxon>Bacillati</taxon>
        <taxon>Cyanobacteriota</taxon>
        <taxon>Cyanophyceae</taxon>
        <taxon>Pleurocapsales</taxon>
        <taxon>Hyellaceae</taxon>
        <taxon>Hyella</taxon>
    </lineage>
</organism>
<dbReference type="CDD" id="cd18773">
    <property type="entry name" value="PDC1_HK_sensor"/>
    <property type="match status" value="1"/>
</dbReference>
<evidence type="ECO:0000256" key="10">
    <source>
        <dbReference type="ARBA" id="ARBA00022840"/>
    </source>
</evidence>
<keyword evidence="9 19" id="KW-0418">Kinase</keyword>
<keyword evidence="8" id="KW-0547">Nucleotide-binding</keyword>
<comment type="catalytic activity">
    <reaction evidence="1">
        <text>ATP + protein L-histidine = ADP + protein N-phospho-L-histidine.</text>
        <dbReference type="EC" id="2.7.13.3"/>
    </reaction>
</comment>
<dbReference type="SUPFAM" id="SSF47384">
    <property type="entry name" value="Homodimeric domain of signal transducing histidine kinase"/>
    <property type="match status" value="1"/>
</dbReference>
<evidence type="ECO:0000256" key="3">
    <source>
        <dbReference type="ARBA" id="ARBA00006402"/>
    </source>
</evidence>
<feature type="domain" description="Histidine kinase" evidence="17">
    <location>
        <begin position="353"/>
        <end position="577"/>
    </location>
</feature>
<dbReference type="EC" id="2.7.13.3" evidence="4"/>
<evidence type="ECO:0000313" key="20">
    <source>
        <dbReference type="Proteomes" id="UP000320055"/>
    </source>
</evidence>
<dbReference type="PANTHER" id="PTHR43047:SF72">
    <property type="entry name" value="OSMOSENSING HISTIDINE PROTEIN KINASE SLN1"/>
    <property type="match status" value="1"/>
</dbReference>
<evidence type="ECO:0000256" key="1">
    <source>
        <dbReference type="ARBA" id="ARBA00000085"/>
    </source>
</evidence>
<keyword evidence="12" id="KW-0902">Two-component regulatory system</keyword>
<feature type="modified residue" description="4-aspartylphosphate" evidence="15">
    <location>
        <position position="652"/>
    </location>
</feature>
<keyword evidence="10" id="KW-0067">ATP-binding</keyword>
<dbReference type="CDD" id="cd16922">
    <property type="entry name" value="HATPase_EvgS-ArcB-TorS-like"/>
    <property type="match status" value="1"/>
</dbReference>
<keyword evidence="11 16" id="KW-1133">Transmembrane helix</keyword>
<dbReference type="Gene3D" id="3.40.50.2300">
    <property type="match status" value="1"/>
</dbReference>
<dbReference type="FunFam" id="1.10.287.130:FF:000004">
    <property type="entry name" value="Ethylene receptor 1"/>
    <property type="match status" value="1"/>
</dbReference>
<dbReference type="InterPro" id="IPR011006">
    <property type="entry name" value="CheY-like_superfamily"/>
</dbReference>
<dbReference type="AlphaFoldDB" id="A0A563VVA8"/>
<evidence type="ECO:0000313" key="19">
    <source>
        <dbReference type="EMBL" id="VEP15341.1"/>
    </source>
</evidence>
<evidence type="ECO:0000256" key="6">
    <source>
        <dbReference type="ARBA" id="ARBA00022679"/>
    </source>
</evidence>
<dbReference type="Pfam" id="PF00072">
    <property type="entry name" value="Response_reg"/>
    <property type="match status" value="1"/>
</dbReference>
<dbReference type="PROSITE" id="PS50110">
    <property type="entry name" value="RESPONSE_REGULATORY"/>
    <property type="match status" value="1"/>
</dbReference>
<evidence type="ECO:0000256" key="14">
    <source>
        <dbReference type="ARBA" id="ARBA00074306"/>
    </source>
</evidence>
<dbReference type="RefSeq" id="WP_144874115.1">
    <property type="nucleotide sequence ID" value="NZ_LR214065.1"/>
</dbReference>
<dbReference type="GO" id="GO:0000155">
    <property type="term" value="F:phosphorelay sensor kinase activity"/>
    <property type="evidence" value="ECO:0007669"/>
    <property type="project" value="InterPro"/>
</dbReference>
<evidence type="ECO:0000256" key="16">
    <source>
        <dbReference type="SAM" id="Phobius"/>
    </source>
</evidence>
<gene>
    <name evidence="19" type="ORF">H1P_3280003</name>
</gene>
<evidence type="ECO:0000256" key="15">
    <source>
        <dbReference type="PROSITE-ProRule" id="PRU00169"/>
    </source>
</evidence>
<dbReference type="InterPro" id="IPR003594">
    <property type="entry name" value="HATPase_dom"/>
</dbReference>
<proteinExistence type="inferred from homology"/>
<dbReference type="Gene3D" id="1.10.287.130">
    <property type="match status" value="1"/>
</dbReference>
<evidence type="ECO:0000256" key="4">
    <source>
        <dbReference type="ARBA" id="ARBA00012438"/>
    </source>
</evidence>
<reference evidence="19 20" key="1">
    <citation type="submission" date="2019-01" db="EMBL/GenBank/DDBJ databases">
        <authorList>
            <person name="Brito A."/>
        </authorList>
    </citation>
    <scope>NUCLEOTIDE SEQUENCE [LARGE SCALE GENOMIC DNA]</scope>
    <source>
        <strain evidence="19">1</strain>
    </source>
</reference>
<protein>
    <recommendedName>
        <fullName evidence="14">Circadian input-output histidine kinase CikA</fullName>
        <ecNumber evidence="4">2.7.13.3</ecNumber>
    </recommendedName>
</protein>
<dbReference type="EMBL" id="CAACVJ010000255">
    <property type="protein sequence ID" value="VEP15341.1"/>
    <property type="molecule type" value="Genomic_DNA"/>
</dbReference>
<feature type="transmembrane region" description="Helical" evidence="16">
    <location>
        <begin position="293"/>
        <end position="316"/>
    </location>
</feature>
<dbReference type="CDD" id="cd17546">
    <property type="entry name" value="REC_hyHK_CKI1_RcsC-like"/>
    <property type="match status" value="1"/>
</dbReference>
<keyword evidence="5 15" id="KW-0597">Phosphoprotein</keyword>
<dbReference type="CDD" id="cd00082">
    <property type="entry name" value="HisKA"/>
    <property type="match status" value="1"/>
</dbReference>
<accession>A0A563VVA8</accession>